<dbReference type="Pfam" id="PF11894">
    <property type="entry name" value="Nup192"/>
    <property type="match status" value="1"/>
</dbReference>
<dbReference type="PROSITE" id="PS52002">
    <property type="entry name" value="SM"/>
    <property type="match status" value="1"/>
</dbReference>
<keyword evidence="12" id="KW-0687">Ribonucleoprotein</keyword>
<keyword evidence="9" id="KW-0694">RNA-binding</keyword>
<keyword evidence="4" id="KW-0963">Cytoplasm</keyword>
<dbReference type="InterPro" id="IPR047575">
    <property type="entry name" value="Sm"/>
</dbReference>
<dbReference type="STRING" id="5486.A0A367Y993"/>
<dbReference type="GO" id="GO:0005730">
    <property type="term" value="C:nucleolus"/>
    <property type="evidence" value="ECO:0007669"/>
    <property type="project" value="TreeGrafter"/>
</dbReference>
<dbReference type="GO" id="GO:0003723">
    <property type="term" value="F:RNA binding"/>
    <property type="evidence" value="ECO:0007669"/>
    <property type="project" value="UniProtKB-KW"/>
</dbReference>
<accession>A0A367Y993</accession>
<reference evidence="14 15" key="1">
    <citation type="submission" date="2018-06" db="EMBL/GenBank/DDBJ databases">
        <title>Whole genome sequencing of Candida tropicalis (genome annotated by CSBL at Korea University).</title>
        <authorList>
            <person name="Ahn J."/>
        </authorList>
    </citation>
    <scope>NUCLEOTIDE SEQUENCE [LARGE SCALE GENOMIC DNA]</scope>
    <source>
        <strain evidence="14 15">ATCC 20962</strain>
    </source>
</reference>
<keyword evidence="6" id="KW-0507">mRNA processing</keyword>
<dbReference type="GO" id="GO:0030490">
    <property type="term" value="P:maturation of SSU-rRNA"/>
    <property type="evidence" value="ECO:0007669"/>
    <property type="project" value="TreeGrafter"/>
</dbReference>
<evidence type="ECO:0000313" key="15">
    <source>
        <dbReference type="Proteomes" id="UP000253472"/>
    </source>
</evidence>
<dbReference type="PANTHER" id="PTHR11021:SF1">
    <property type="entry name" value="U6 SNRNA-ASSOCIATED SM-LIKE PROTEIN LSM6"/>
    <property type="match status" value="1"/>
</dbReference>
<dbReference type="SUPFAM" id="SSF50182">
    <property type="entry name" value="Sm-like ribonucleoproteins"/>
    <property type="match status" value="1"/>
</dbReference>
<proteinExistence type="inferred from homology"/>
<dbReference type="SMART" id="SM00651">
    <property type="entry name" value="Sm"/>
    <property type="match status" value="1"/>
</dbReference>
<dbReference type="PANTHER" id="PTHR11021">
    <property type="entry name" value="SMALL NUCLEAR RIBONUCLEOPROTEIN F SNRNP-F"/>
    <property type="match status" value="1"/>
</dbReference>
<comment type="similarity">
    <text evidence="3">Belongs to the snRNP Sm proteins family. SmF/LSm6 subfamily.</text>
</comment>
<evidence type="ECO:0000256" key="7">
    <source>
        <dbReference type="ARBA" id="ARBA00022694"/>
    </source>
</evidence>
<keyword evidence="15" id="KW-1185">Reference proteome</keyword>
<protein>
    <recommendedName>
        <fullName evidence="13">Sm domain-containing protein</fullName>
    </recommendedName>
</protein>
<evidence type="ECO:0000256" key="9">
    <source>
        <dbReference type="ARBA" id="ARBA00022884"/>
    </source>
</evidence>
<dbReference type="InterPro" id="IPR010920">
    <property type="entry name" value="LSM_dom_sf"/>
</dbReference>
<dbReference type="GO" id="GO:0005688">
    <property type="term" value="C:U6 snRNP"/>
    <property type="evidence" value="ECO:0007669"/>
    <property type="project" value="TreeGrafter"/>
</dbReference>
<keyword evidence="11" id="KW-0539">Nucleus</keyword>
<evidence type="ECO:0000256" key="3">
    <source>
        <dbReference type="ARBA" id="ARBA00007927"/>
    </source>
</evidence>
<dbReference type="CDD" id="cd01726">
    <property type="entry name" value="LSm6"/>
    <property type="match status" value="1"/>
</dbReference>
<dbReference type="OrthoDB" id="268799at2759"/>
<dbReference type="AlphaFoldDB" id="A0A367Y993"/>
<dbReference type="Pfam" id="PF01423">
    <property type="entry name" value="LSM"/>
    <property type="match status" value="1"/>
</dbReference>
<comment type="caution">
    <text evidence="14">The sequence shown here is derived from an EMBL/GenBank/DDBJ whole genome shotgun (WGS) entry which is preliminary data.</text>
</comment>
<evidence type="ECO:0000259" key="13">
    <source>
        <dbReference type="PROSITE" id="PS52002"/>
    </source>
</evidence>
<dbReference type="EMBL" id="QLNQ01000025">
    <property type="protein sequence ID" value="RCK62377.1"/>
    <property type="molecule type" value="Genomic_DNA"/>
</dbReference>
<keyword evidence="10" id="KW-0508">mRNA splicing</keyword>
<dbReference type="FunFam" id="2.30.30.100:FF:000037">
    <property type="entry name" value="U6 snRNA-associated Sm-like protein LSm6"/>
    <property type="match status" value="1"/>
</dbReference>
<evidence type="ECO:0000256" key="2">
    <source>
        <dbReference type="ARBA" id="ARBA00004496"/>
    </source>
</evidence>
<sequence>MVAIIKSVDKKFFQVVCNDAIYSEGSSRITSTLFLEALVHLGTLTGVDFILKALAKNNALLLLVRSVKRTDAMLTLCQKQNSGVTLENLVFDLTAFRATLYFFVRVAKSTNGALQLIQNELFSILKQSNFLQIDPDLGLNLRIEEVHDHKTIKINVLLDTPLSLIDMVDPTKLKSENTISYFEFLIPIFQLISTVLLSMGPNYEPAIIQTRELMKGINRLVVGVMKRDLLVEDKRVGKEIYKEDSVELVSLKEMVKLFTIRETDPSKFLSDIIGSSVTVKLHNGVEYKGNLQTIDGFMNVVLEDGKESINGTVTKDYGDVFIRGNNDVANECGRAELTKPISTFRSVNSHTSQQIF</sequence>
<gene>
    <name evidence="14" type="ORF">Cantr_08782</name>
</gene>
<dbReference type="GO" id="GO:0046540">
    <property type="term" value="C:U4/U6 x U5 tri-snRNP complex"/>
    <property type="evidence" value="ECO:0007669"/>
    <property type="project" value="TreeGrafter"/>
</dbReference>
<dbReference type="Gene3D" id="2.30.30.100">
    <property type="match status" value="1"/>
</dbReference>
<keyword evidence="7" id="KW-0819">tRNA processing</keyword>
<keyword evidence="8" id="KW-0747">Spliceosome</keyword>
<dbReference type="InterPro" id="IPR001163">
    <property type="entry name" value="Sm_dom_euk/arc"/>
</dbReference>
<evidence type="ECO:0000256" key="10">
    <source>
        <dbReference type="ARBA" id="ARBA00023187"/>
    </source>
</evidence>
<dbReference type="InterPro" id="IPR021827">
    <property type="entry name" value="Nup186/Nup192/Nup205"/>
</dbReference>
<name>A0A367Y993_9ASCO</name>
<dbReference type="GO" id="GO:0005643">
    <property type="term" value="C:nuclear pore"/>
    <property type="evidence" value="ECO:0007669"/>
    <property type="project" value="InterPro"/>
</dbReference>
<evidence type="ECO:0000256" key="12">
    <source>
        <dbReference type="ARBA" id="ARBA00023274"/>
    </source>
</evidence>
<evidence type="ECO:0000256" key="1">
    <source>
        <dbReference type="ARBA" id="ARBA00004123"/>
    </source>
</evidence>
<evidence type="ECO:0000256" key="11">
    <source>
        <dbReference type="ARBA" id="ARBA00023242"/>
    </source>
</evidence>
<dbReference type="GO" id="GO:0000932">
    <property type="term" value="C:P-body"/>
    <property type="evidence" value="ECO:0007669"/>
    <property type="project" value="TreeGrafter"/>
</dbReference>
<evidence type="ECO:0000313" key="14">
    <source>
        <dbReference type="EMBL" id="RCK62377.1"/>
    </source>
</evidence>
<organism evidence="14 15">
    <name type="scientific">Candida viswanathii</name>
    <dbReference type="NCBI Taxonomy" id="5486"/>
    <lineage>
        <taxon>Eukaryota</taxon>
        <taxon>Fungi</taxon>
        <taxon>Dikarya</taxon>
        <taxon>Ascomycota</taxon>
        <taxon>Saccharomycotina</taxon>
        <taxon>Pichiomycetes</taxon>
        <taxon>Debaryomycetaceae</taxon>
        <taxon>Candida/Lodderomyces clade</taxon>
        <taxon>Candida</taxon>
    </lineage>
</organism>
<evidence type="ECO:0000256" key="6">
    <source>
        <dbReference type="ARBA" id="ARBA00022664"/>
    </source>
</evidence>
<evidence type="ECO:0000256" key="4">
    <source>
        <dbReference type="ARBA" id="ARBA00022490"/>
    </source>
</evidence>
<feature type="domain" description="Sm" evidence="13">
    <location>
        <begin position="264"/>
        <end position="336"/>
    </location>
</feature>
<evidence type="ECO:0000256" key="5">
    <source>
        <dbReference type="ARBA" id="ARBA00022552"/>
    </source>
</evidence>
<dbReference type="InterPro" id="IPR016487">
    <property type="entry name" value="Lsm6/sSmF"/>
</dbReference>
<evidence type="ECO:0000256" key="8">
    <source>
        <dbReference type="ARBA" id="ARBA00022728"/>
    </source>
</evidence>
<dbReference type="GO" id="GO:0000398">
    <property type="term" value="P:mRNA splicing, via spliceosome"/>
    <property type="evidence" value="ECO:0007669"/>
    <property type="project" value="InterPro"/>
</dbReference>
<dbReference type="GO" id="GO:0008033">
    <property type="term" value="P:tRNA processing"/>
    <property type="evidence" value="ECO:0007669"/>
    <property type="project" value="UniProtKB-KW"/>
</dbReference>
<comment type="subcellular location">
    <subcellularLocation>
        <location evidence="2">Cytoplasm</location>
    </subcellularLocation>
    <subcellularLocation>
        <location evidence="1">Nucleus</location>
    </subcellularLocation>
</comment>
<keyword evidence="5" id="KW-0698">rRNA processing</keyword>
<dbReference type="Proteomes" id="UP000253472">
    <property type="component" value="Unassembled WGS sequence"/>
</dbReference>
<dbReference type="GO" id="GO:0005681">
    <property type="term" value="C:spliceosomal complex"/>
    <property type="evidence" value="ECO:0007669"/>
    <property type="project" value="UniProtKB-KW"/>
</dbReference>
<dbReference type="GO" id="GO:0005732">
    <property type="term" value="C:sno(s)RNA-containing ribonucleoprotein complex"/>
    <property type="evidence" value="ECO:0007669"/>
    <property type="project" value="TreeGrafter"/>
</dbReference>